<reference evidence="2" key="1">
    <citation type="submission" date="2023-07" db="EMBL/GenBank/DDBJ databases">
        <title>draft genome sequence of fig (Ficus carica).</title>
        <authorList>
            <person name="Takahashi T."/>
            <person name="Nishimura K."/>
        </authorList>
    </citation>
    <scope>NUCLEOTIDE SEQUENCE</scope>
</reference>
<feature type="compositionally biased region" description="Low complexity" evidence="1">
    <location>
        <begin position="39"/>
        <end position="48"/>
    </location>
</feature>
<proteinExistence type="predicted"/>
<evidence type="ECO:0000313" key="3">
    <source>
        <dbReference type="Proteomes" id="UP001187192"/>
    </source>
</evidence>
<sequence>MLKLVRGTNKQVKKQSLCKAKIRPYVVFRVIPTGRHAQGTTSIVSVQSSGGGQRRSRNKDRYSNRYRTSGVRWYRVVCVACPVIVRLSAGTGRRGKGSMGRPSQKGAYSWSRECCLGQYLRARQ</sequence>
<evidence type="ECO:0008006" key="4">
    <source>
        <dbReference type="Google" id="ProtNLM"/>
    </source>
</evidence>
<dbReference type="EMBL" id="BTGU01000150">
    <property type="protein sequence ID" value="GMN63464.1"/>
    <property type="molecule type" value="Genomic_DNA"/>
</dbReference>
<evidence type="ECO:0000256" key="1">
    <source>
        <dbReference type="SAM" id="MobiDB-lite"/>
    </source>
</evidence>
<protein>
    <recommendedName>
        <fullName evidence="4">Ribosomal protein S12</fullName>
    </recommendedName>
</protein>
<feature type="region of interest" description="Disordered" evidence="1">
    <location>
        <begin position="39"/>
        <end position="63"/>
    </location>
</feature>
<evidence type="ECO:0000313" key="2">
    <source>
        <dbReference type="EMBL" id="GMN63464.1"/>
    </source>
</evidence>
<name>A0AA88E3M9_FICCA</name>
<dbReference type="AlphaFoldDB" id="A0AA88E3M9"/>
<accession>A0AA88E3M9</accession>
<comment type="caution">
    <text evidence="2">The sequence shown here is derived from an EMBL/GenBank/DDBJ whole genome shotgun (WGS) entry which is preliminary data.</text>
</comment>
<gene>
    <name evidence="2" type="ORF">TIFTF001_032563</name>
</gene>
<keyword evidence="3" id="KW-1185">Reference proteome</keyword>
<dbReference type="Proteomes" id="UP001187192">
    <property type="component" value="Unassembled WGS sequence"/>
</dbReference>
<organism evidence="2 3">
    <name type="scientific">Ficus carica</name>
    <name type="common">Common fig</name>
    <dbReference type="NCBI Taxonomy" id="3494"/>
    <lineage>
        <taxon>Eukaryota</taxon>
        <taxon>Viridiplantae</taxon>
        <taxon>Streptophyta</taxon>
        <taxon>Embryophyta</taxon>
        <taxon>Tracheophyta</taxon>
        <taxon>Spermatophyta</taxon>
        <taxon>Magnoliopsida</taxon>
        <taxon>eudicotyledons</taxon>
        <taxon>Gunneridae</taxon>
        <taxon>Pentapetalae</taxon>
        <taxon>rosids</taxon>
        <taxon>fabids</taxon>
        <taxon>Rosales</taxon>
        <taxon>Moraceae</taxon>
        <taxon>Ficeae</taxon>
        <taxon>Ficus</taxon>
    </lineage>
</organism>